<protein>
    <recommendedName>
        <fullName evidence="3">DUF3396 domain-containing protein</fullName>
    </recommendedName>
</protein>
<name>A0A085UU74_PSESX</name>
<dbReference type="AlphaFoldDB" id="A0A085UU74"/>
<accession>A0A085UU74</accession>
<reference evidence="1 2" key="1">
    <citation type="submission" date="2014-07" db="EMBL/GenBank/DDBJ databases">
        <title>Draft Genome Sequences of Environmental Pseudomonas syringae strains.</title>
        <authorList>
            <person name="Baltrus D.A."/>
            <person name="Berge O."/>
            <person name="Morris C."/>
        </authorList>
    </citation>
    <scope>NUCLEOTIDE SEQUENCE [LARGE SCALE GENOMIC DNA]</scope>
    <source>
        <strain evidence="1 2">CEB003</strain>
    </source>
</reference>
<evidence type="ECO:0000313" key="1">
    <source>
        <dbReference type="EMBL" id="KFE46737.1"/>
    </source>
</evidence>
<proteinExistence type="predicted"/>
<gene>
    <name evidence="1" type="ORF">IV02_24725</name>
</gene>
<evidence type="ECO:0000313" key="2">
    <source>
        <dbReference type="Proteomes" id="UP000028643"/>
    </source>
</evidence>
<dbReference type="Proteomes" id="UP000028643">
    <property type="component" value="Unassembled WGS sequence"/>
</dbReference>
<evidence type="ECO:0008006" key="3">
    <source>
        <dbReference type="Google" id="ProtNLM"/>
    </source>
</evidence>
<dbReference type="RefSeq" id="WP_047578456.1">
    <property type="nucleotide sequence ID" value="NZ_JPQT01000133.1"/>
</dbReference>
<dbReference type="InterPro" id="IPR021815">
    <property type="entry name" value="TsiV"/>
</dbReference>
<dbReference type="EMBL" id="JPQT01000133">
    <property type="protein sequence ID" value="KFE46737.1"/>
    <property type="molecule type" value="Genomic_DNA"/>
</dbReference>
<comment type="caution">
    <text evidence="1">The sequence shown here is derived from an EMBL/GenBank/DDBJ whole genome shotgun (WGS) entry which is preliminary data.</text>
</comment>
<organism evidence="1 2">
    <name type="scientific">Pseudomonas syringae</name>
    <dbReference type="NCBI Taxonomy" id="317"/>
    <lineage>
        <taxon>Bacteria</taxon>
        <taxon>Pseudomonadati</taxon>
        <taxon>Pseudomonadota</taxon>
        <taxon>Gammaproteobacteria</taxon>
        <taxon>Pseudomonadales</taxon>
        <taxon>Pseudomonadaceae</taxon>
        <taxon>Pseudomonas</taxon>
    </lineage>
</organism>
<sequence length="374" mass="42337">MSETLSEAVRLLGRLRDGAGRVTIDSARAVPILRMGLITTLYFRQGHTLDARFRIDACFARFYEAFRPLLKWQHYQHPRKLAPSSFARCRQQILDSSPHEPLLWSLSSADASQVANYQLFLTCTPQEQAETDLCCLKMVLPWAYLTENGGVGLYEGWIKFLCSQLHAEHGYGGLGCIVPSAGHRHLSLEYRLALSNNGLMVDSGPHMESLRLLNRIKGVSWYTVLGQRFVRQLGGNDRLRGTLSSHSDITFHAYDGGLLIRTGILPDLLPATETIPLAYRALNKVLKPIRLQDTGCLHPYPIPGPCFTRETTAQWYARLDDKPKPAVNAGQPCPETGNWFSNAKARSRRFFHQGEVMPTFEHLKPERTQWFWTD</sequence>
<dbReference type="Pfam" id="PF11876">
    <property type="entry name" value="TsiV"/>
    <property type="match status" value="1"/>
</dbReference>
<dbReference type="PATRIC" id="fig|317.174.peg.5058"/>